<evidence type="ECO:0000256" key="1">
    <source>
        <dbReference type="ARBA" id="ARBA00000966"/>
    </source>
</evidence>
<dbReference type="InterPro" id="IPR001547">
    <property type="entry name" value="Glyco_hydro_5"/>
</dbReference>
<dbReference type="GeneID" id="92183942"/>
<evidence type="ECO:0000256" key="4">
    <source>
        <dbReference type="ARBA" id="ARBA00022729"/>
    </source>
</evidence>
<evidence type="ECO:0000256" key="2">
    <source>
        <dbReference type="ARBA" id="ARBA00005641"/>
    </source>
</evidence>
<keyword evidence="6" id="KW-0136">Cellulose degradation</keyword>
<feature type="signal peptide" evidence="12">
    <location>
        <begin position="1"/>
        <end position="18"/>
    </location>
</feature>
<comment type="caution">
    <text evidence="14">The sequence shown here is derived from an EMBL/GenBank/DDBJ whole genome shotgun (WGS) entry which is preliminary data.</text>
</comment>
<dbReference type="PANTHER" id="PTHR34142:SF5">
    <property type="entry name" value="CBM1 DOMAIN-CONTAINING PROTEIN"/>
    <property type="match status" value="1"/>
</dbReference>
<dbReference type="KEGG" id="kne:92183942"/>
<sequence>MLIKQLVTVFALLATGSAAPVHQITKRALPRLGGVNLAGCDFGINPDGSSGTSYCPGTEQIAHFINDGANVFRLPVGWQYLVDSNSASTSLDATFFATYDNLVQSVTSQGAYAMIDIHNYARWNGQIVGQGGPSNADFARLWSLLATHYANNDRVIFGIMNEPHDLDINEWATTVQAAVNAIRAAGATTQTIALPGTGYTGVDTWSSGGSDALLQVTDPADSSNSLLIIDAHKYLDGNGSGTDSECSNNGVSSATSFANWLRTNGRKAIISETGGGNTASCRTDLNQFLSYLSSHTDVFVGFTIWSAGSFATDYTLSITPNGNTDNQLFVDAIEPYLPGASGAAPAASSPILSAAASSVSASLATSSSAASPNSAADATSIVPSSYASSTAAVATSQAINHTSSTVPTASASEPTETSSDDGSCTEYTEEPSSASATTIASLTASSADPFPTETVASSSAASSASEAVSPSTSAIASSVIPTSDVVSSSAAASAPTSVSASISTSALSPVSSALATTDSVSSTASATSSSPSGVVGSGGLQTFTGALGGIPVPAVSASGNKWTTGNQTYNFLIDALNASCYSQMNSCQLAANRGGNHGDLTVSACEGQTDIQQIQACLAAASSASSASASSTASAKMHIAASQSGV</sequence>
<evidence type="ECO:0000256" key="7">
    <source>
        <dbReference type="ARBA" id="ARBA00023277"/>
    </source>
</evidence>
<keyword evidence="4 12" id="KW-0732">Signal</keyword>
<dbReference type="PROSITE" id="PS00659">
    <property type="entry name" value="GLYCOSYL_HYDROL_F5"/>
    <property type="match status" value="1"/>
</dbReference>
<evidence type="ECO:0000256" key="5">
    <source>
        <dbReference type="ARBA" id="ARBA00022801"/>
    </source>
</evidence>
<keyword evidence="8 10" id="KW-0326">Glycosidase</keyword>
<dbReference type="PANTHER" id="PTHR34142">
    <property type="entry name" value="ENDO-BETA-1,4-GLUCANASE A"/>
    <property type="match status" value="1"/>
</dbReference>
<feature type="region of interest" description="Disordered" evidence="11">
    <location>
        <begin position="401"/>
        <end position="437"/>
    </location>
</feature>
<dbReference type="Pfam" id="PF00150">
    <property type="entry name" value="Cellulase"/>
    <property type="match status" value="1"/>
</dbReference>
<evidence type="ECO:0000256" key="6">
    <source>
        <dbReference type="ARBA" id="ARBA00023001"/>
    </source>
</evidence>
<dbReference type="InterPro" id="IPR018087">
    <property type="entry name" value="Glyco_hydro_5_CS"/>
</dbReference>
<dbReference type="SUPFAM" id="SSF51445">
    <property type="entry name" value="(Trans)glycosidases"/>
    <property type="match status" value="1"/>
</dbReference>
<gene>
    <name evidence="14" type="ORF">IAR55_006684</name>
</gene>
<comment type="similarity">
    <text evidence="2 10">Belongs to the glycosyl hydrolase 5 (cellulase A) family.</text>
</comment>
<dbReference type="InterPro" id="IPR017853">
    <property type="entry name" value="GH"/>
</dbReference>
<evidence type="ECO:0000259" key="13">
    <source>
        <dbReference type="Pfam" id="PF00150"/>
    </source>
</evidence>
<evidence type="ECO:0000256" key="12">
    <source>
        <dbReference type="SAM" id="SignalP"/>
    </source>
</evidence>
<dbReference type="FunFam" id="3.20.20.80:FF:000124">
    <property type="entry name" value="Exported cellulase"/>
    <property type="match status" value="1"/>
</dbReference>
<protein>
    <recommendedName>
        <fullName evidence="3">cellulase</fullName>
        <ecNumber evidence="3">3.2.1.4</ecNumber>
    </recommendedName>
</protein>
<dbReference type="Gene3D" id="3.20.20.80">
    <property type="entry name" value="Glycosidases"/>
    <property type="match status" value="1"/>
</dbReference>
<dbReference type="EC" id="3.2.1.4" evidence="3"/>
<keyword evidence="9" id="KW-0624">Polysaccharide degradation</keyword>
<dbReference type="AlphaFoldDB" id="A0AAW0YEV7"/>
<dbReference type="RefSeq" id="XP_066800058.1">
    <property type="nucleotide sequence ID" value="XM_066949764.1"/>
</dbReference>
<name>A0AAW0YEV7_9TREE</name>
<dbReference type="GO" id="GO:0030245">
    <property type="term" value="P:cellulose catabolic process"/>
    <property type="evidence" value="ECO:0007669"/>
    <property type="project" value="UniProtKB-KW"/>
</dbReference>
<dbReference type="Proteomes" id="UP001388673">
    <property type="component" value="Unassembled WGS sequence"/>
</dbReference>
<evidence type="ECO:0000256" key="3">
    <source>
        <dbReference type="ARBA" id="ARBA00012601"/>
    </source>
</evidence>
<evidence type="ECO:0000313" key="15">
    <source>
        <dbReference type="Proteomes" id="UP001388673"/>
    </source>
</evidence>
<evidence type="ECO:0000256" key="10">
    <source>
        <dbReference type="RuleBase" id="RU361153"/>
    </source>
</evidence>
<feature type="compositionally biased region" description="Low complexity" evidence="11">
    <location>
        <begin position="407"/>
        <end position="421"/>
    </location>
</feature>
<evidence type="ECO:0000256" key="8">
    <source>
        <dbReference type="ARBA" id="ARBA00023295"/>
    </source>
</evidence>
<comment type="catalytic activity">
    <reaction evidence="1">
        <text>Endohydrolysis of (1-&gt;4)-beta-D-glucosidic linkages in cellulose, lichenin and cereal beta-D-glucans.</text>
        <dbReference type="EC" id="3.2.1.4"/>
    </reaction>
</comment>
<dbReference type="EMBL" id="JBCAWK010000013">
    <property type="protein sequence ID" value="KAK8844834.1"/>
    <property type="molecule type" value="Genomic_DNA"/>
</dbReference>
<evidence type="ECO:0000256" key="9">
    <source>
        <dbReference type="ARBA" id="ARBA00023326"/>
    </source>
</evidence>
<reference evidence="14 15" key="1">
    <citation type="journal article" date="2024" name="bioRxiv">
        <title>Comparative genomics of Cryptococcus and Kwoniella reveals pathogenesis evolution and contrasting karyotype dynamics via intercentromeric recombination or chromosome fusion.</title>
        <authorList>
            <person name="Coelho M.A."/>
            <person name="David-Palma M."/>
            <person name="Shea T."/>
            <person name="Bowers K."/>
            <person name="McGinley-Smith S."/>
            <person name="Mohammad A.W."/>
            <person name="Gnirke A."/>
            <person name="Yurkov A.M."/>
            <person name="Nowrousian M."/>
            <person name="Sun S."/>
            <person name="Cuomo C.A."/>
            <person name="Heitman J."/>
        </authorList>
    </citation>
    <scope>NUCLEOTIDE SEQUENCE [LARGE SCALE GENOMIC DNA]</scope>
    <source>
        <strain evidence="14 15">CBS 13917</strain>
    </source>
</reference>
<dbReference type="GO" id="GO:0008810">
    <property type="term" value="F:cellulase activity"/>
    <property type="evidence" value="ECO:0007669"/>
    <property type="project" value="UniProtKB-EC"/>
</dbReference>
<accession>A0AAW0YEV7</accession>
<keyword evidence="7" id="KW-0119">Carbohydrate metabolism</keyword>
<feature type="chain" id="PRO_5043754762" description="cellulase" evidence="12">
    <location>
        <begin position="19"/>
        <end position="646"/>
    </location>
</feature>
<feature type="domain" description="Glycoside hydrolase family 5" evidence="13">
    <location>
        <begin position="45"/>
        <end position="307"/>
    </location>
</feature>
<keyword evidence="5 10" id="KW-0378">Hydrolase</keyword>
<evidence type="ECO:0000256" key="11">
    <source>
        <dbReference type="SAM" id="MobiDB-lite"/>
    </source>
</evidence>
<proteinExistence type="inferred from homology"/>
<evidence type="ECO:0000313" key="14">
    <source>
        <dbReference type="EMBL" id="KAK8844834.1"/>
    </source>
</evidence>
<organism evidence="14 15">
    <name type="scientific">Kwoniella newhampshirensis</name>
    <dbReference type="NCBI Taxonomy" id="1651941"/>
    <lineage>
        <taxon>Eukaryota</taxon>
        <taxon>Fungi</taxon>
        <taxon>Dikarya</taxon>
        <taxon>Basidiomycota</taxon>
        <taxon>Agaricomycotina</taxon>
        <taxon>Tremellomycetes</taxon>
        <taxon>Tremellales</taxon>
        <taxon>Cryptococcaceae</taxon>
        <taxon>Kwoniella</taxon>
    </lineage>
</organism>
<keyword evidence="15" id="KW-1185">Reference proteome</keyword>